<dbReference type="HOGENOM" id="CLU_499564_0_0_11"/>
<feature type="transmembrane region" description="Helical" evidence="4">
    <location>
        <begin position="119"/>
        <end position="138"/>
    </location>
</feature>
<feature type="domain" description="HTH luxR-type" evidence="5">
    <location>
        <begin position="473"/>
        <end position="538"/>
    </location>
</feature>
<feature type="transmembrane region" description="Helical" evidence="4">
    <location>
        <begin position="331"/>
        <end position="349"/>
    </location>
</feature>
<evidence type="ECO:0000259" key="5">
    <source>
        <dbReference type="PROSITE" id="PS50043"/>
    </source>
</evidence>
<keyword evidence="4" id="KW-0472">Membrane</keyword>
<keyword evidence="4" id="KW-1133">Transmembrane helix</keyword>
<feature type="transmembrane region" description="Helical" evidence="4">
    <location>
        <begin position="21"/>
        <end position="39"/>
    </location>
</feature>
<feature type="transmembrane region" description="Helical" evidence="4">
    <location>
        <begin position="271"/>
        <end position="289"/>
    </location>
</feature>
<feature type="transmembrane region" description="Helical" evidence="4">
    <location>
        <begin position="421"/>
        <end position="441"/>
    </location>
</feature>
<evidence type="ECO:0000256" key="1">
    <source>
        <dbReference type="ARBA" id="ARBA00023015"/>
    </source>
</evidence>
<feature type="transmembrane region" description="Helical" evidence="4">
    <location>
        <begin position="150"/>
        <end position="173"/>
    </location>
</feature>
<proteinExistence type="predicted"/>
<dbReference type="PANTHER" id="PTHR44688:SF16">
    <property type="entry name" value="DNA-BINDING TRANSCRIPTIONAL ACTIVATOR DEVR_DOSR"/>
    <property type="match status" value="1"/>
</dbReference>
<dbReference type="SMART" id="SM00421">
    <property type="entry name" value="HTH_LUXR"/>
    <property type="match status" value="1"/>
</dbReference>
<feature type="transmembrane region" description="Helical" evidence="4">
    <location>
        <begin position="59"/>
        <end position="81"/>
    </location>
</feature>
<keyword evidence="7" id="KW-1185">Reference proteome</keyword>
<dbReference type="Proteomes" id="UP000002026">
    <property type="component" value="Chromosome"/>
</dbReference>
<dbReference type="CDD" id="cd06170">
    <property type="entry name" value="LuxR_C_like"/>
    <property type="match status" value="1"/>
</dbReference>
<keyword evidence="4" id="KW-0812">Transmembrane</keyword>
<dbReference type="InterPro" id="IPR016032">
    <property type="entry name" value="Sig_transdc_resp-reg_C-effctor"/>
</dbReference>
<feature type="transmembrane region" description="Helical" evidence="4">
    <location>
        <begin position="179"/>
        <end position="201"/>
    </location>
</feature>
<keyword evidence="3" id="KW-0804">Transcription</keyword>
<dbReference type="eggNOG" id="COG2771">
    <property type="taxonomic scope" value="Bacteria"/>
</dbReference>
<keyword evidence="1" id="KW-0805">Transcription regulation</keyword>
<dbReference type="InterPro" id="IPR000792">
    <property type="entry name" value="Tscrpt_reg_LuxR_C"/>
</dbReference>
<organism evidence="6 7">
    <name type="scientific">Slackia heliotrinireducens (strain ATCC 29202 / DSM 20476 / NCTC 11029 / RHS 1)</name>
    <name type="common">Peptococcus heliotrinreducens</name>
    <dbReference type="NCBI Taxonomy" id="471855"/>
    <lineage>
        <taxon>Bacteria</taxon>
        <taxon>Bacillati</taxon>
        <taxon>Actinomycetota</taxon>
        <taxon>Coriobacteriia</taxon>
        <taxon>Eggerthellales</taxon>
        <taxon>Eggerthellaceae</taxon>
        <taxon>Slackia</taxon>
    </lineage>
</organism>
<dbReference type="InterPro" id="IPR036388">
    <property type="entry name" value="WH-like_DNA-bd_sf"/>
</dbReference>
<sequence>MSQGTESKQARGVSAGAQESRVPFLVLAIAAGLFMAWWTSFHEVACGCMTVRHTLPTPYVYASCYAYPVGCIAGAVVLRNLNRAGFLHASKRALVGLPLIGTVLSALFCAALVLESYAIAAALQAAANTVAVIIFAYLMSSLTALPKHQVMQVLGACGIGFLVFDNAVLPMLMHVQNGVFLTSLAQAALIACCAGCIAYLIRCDESKKTVRAIGIELADGERFAWALQLGAKAEGGADGGSPVKLRARADADAVSDGQSFVRESCFIPWRLAGHVVAYCLIFGMMHVEASSLLGEYYDRSPAYATGTLAALVFFWVVFMHRDSESSIWVKVRNVVFPLTMVGYLLLPQLNTINPYVAVAAINCAMVFYDFIIALAILRISRESYVSVAALVAPAMLLKSIGFLVGSIIAQAQLMVLPYDALQTPYVSVAIFLLLIAATFWVGDDRTAKKIWGMRVEMTPKKFAQEEMRRKCEHAVVSYQLTPRESEVLALLMEGKRPKAISDELVISINTVRLHVKGIYAKMGVHSREELEALIGGISANEGAKN</sequence>
<feature type="transmembrane region" description="Helical" evidence="4">
    <location>
        <begin position="384"/>
        <end position="409"/>
    </location>
</feature>
<dbReference type="SUPFAM" id="SSF46894">
    <property type="entry name" value="C-terminal effector domain of the bipartite response regulators"/>
    <property type="match status" value="1"/>
</dbReference>
<feature type="transmembrane region" description="Helical" evidence="4">
    <location>
        <begin position="355"/>
        <end position="377"/>
    </location>
</feature>
<accession>C7N196</accession>
<feature type="transmembrane region" description="Helical" evidence="4">
    <location>
        <begin position="301"/>
        <end position="319"/>
    </location>
</feature>
<evidence type="ECO:0000313" key="7">
    <source>
        <dbReference type="Proteomes" id="UP000002026"/>
    </source>
</evidence>
<protein>
    <submittedName>
        <fullName evidence="6">Response regulator containing a CheY-like receiver domain and an HTH DNA-binding domain</fullName>
    </submittedName>
</protein>
<dbReference type="AlphaFoldDB" id="C7N196"/>
<reference evidence="6 7" key="1">
    <citation type="journal article" date="2009" name="Stand. Genomic Sci.">
        <title>Complete genome sequence of Slackia heliotrinireducens type strain (RHS 1).</title>
        <authorList>
            <person name="Pukall R."/>
            <person name="Lapidus A."/>
            <person name="Nolan M."/>
            <person name="Copeland A."/>
            <person name="Glavina Del Rio T."/>
            <person name="Lucas S."/>
            <person name="Chen F."/>
            <person name="Tice H."/>
            <person name="Cheng J.F."/>
            <person name="Chertkov O."/>
            <person name="Bruce D."/>
            <person name="Goodwin L."/>
            <person name="Kuske C."/>
            <person name="Brettin T."/>
            <person name="Detter J.C."/>
            <person name="Han C."/>
            <person name="Pitluck S."/>
            <person name="Pati A."/>
            <person name="Mavrommatis K."/>
            <person name="Ivanova N."/>
            <person name="Ovchinnikova G."/>
            <person name="Chen A."/>
            <person name="Palaniappan K."/>
            <person name="Schneider S."/>
            <person name="Rohde M."/>
            <person name="Chain P."/>
            <person name="D'haeseleer P."/>
            <person name="Goker M."/>
            <person name="Bristow J."/>
            <person name="Eisen J.A."/>
            <person name="Markowitz V."/>
            <person name="Kyrpides N.C."/>
            <person name="Klenk H.P."/>
            <person name="Hugenholtz P."/>
        </authorList>
    </citation>
    <scope>NUCLEOTIDE SEQUENCE [LARGE SCALE GENOMIC DNA]</scope>
    <source>
        <strain evidence="7">ATCC 29202 / DSM 20476 / NCTC 11029 / RHS 1</strain>
    </source>
</reference>
<dbReference type="Gene3D" id="1.10.10.10">
    <property type="entry name" value="Winged helix-like DNA-binding domain superfamily/Winged helix DNA-binding domain"/>
    <property type="match status" value="1"/>
</dbReference>
<dbReference type="EMBL" id="CP001684">
    <property type="protein sequence ID" value="ACV23318.1"/>
    <property type="molecule type" value="Genomic_DNA"/>
</dbReference>
<dbReference type="GO" id="GO:0006355">
    <property type="term" value="P:regulation of DNA-templated transcription"/>
    <property type="evidence" value="ECO:0007669"/>
    <property type="project" value="InterPro"/>
</dbReference>
<evidence type="ECO:0000256" key="3">
    <source>
        <dbReference type="ARBA" id="ARBA00023163"/>
    </source>
</evidence>
<evidence type="ECO:0000256" key="2">
    <source>
        <dbReference type="ARBA" id="ARBA00023125"/>
    </source>
</evidence>
<dbReference type="GO" id="GO:0003677">
    <property type="term" value="F:DNA binding"/>
    <property type="evidence" value="ECO:0007669"/>
    <property type="project" value="UniProtKB-KW"/>
</dbReference>
<evidence type="ECO:0000256" key="4">
    <source>
        <dbReference type="SAM" id="Phobius"/>
    </source>
</evidence>
<dbReference type="PROSITE" id="PS50043">
    <property type="entry name" value="HTH_LUXR_2"/>
    <property type="match status" value="1"/>
</dbReference>
<feature type="transmembrane region" description="Helical" evidence="4">
    <location>
        <begin position="93"/>
        <end position="113"/>
    </location>
</feature>
<evidence type="ECO:0000313" key="6">
    <source>
        <dbReference type="EMBL" id="ACV23318.1"/>
    </source>
</evidence>
<dbReference type="PANTHER" id="PTHR44688">
    <property type="entry name" value="DNA-BINDING TRANSCRIPTIONAL ACTIVATOR DEVR_DOSR"/>
    <property type="match status" value="1"/>
</dbReference>
<dbReference type="KEGG" id="shi:Shel_23080"/>
<dbReference type="STRING" id="471855.Shel_23080"/>
<dbReference type="PRINTS" id="PR00038">
    <property type="entry name" value="HTHLUXR"/>
</dbReference>
<keyword evidence="2 6" id="KW-0238">DNA-binding</keyword>
<dbReference type="Pfam" id="PF00196">
    <property type="entry name" value="GerE"/>
    <property type="match status" value="1"/>
</dbReference>
<gene>
    <name evidence="6" type="ordered locus">Shel_23080</name>
</gene>
<name>C7N196_SLAHD</name>